<evidence type="ECO:0000256" key="2">
    <source>
        <dbReference type="SAM" id="Phobius"/>
    </source>
</evidence>
<gene>
    <name evidence="3" type="ORF">PHACADRAFT_151151</name>
</gene>
<accession>K5WP82</accession>
<dbReference type="EMBL" id="JH930476">
    <property type="protein sequence ID" value="EKM52147.1"/>
    <property type="molecule type" value="Genomic_DNA"/>
</dbReference>
<feature type="compositionally biased region" description="Polar residues" evidence="1">
    <location>
        <begin position="671"/>
        <end position="704"/>
    </location>
</feature>
<reference evidence="3 4" key="1">
    <citation type="journal article" date="2012" name="BMC Genomics">
        <title>Comparative genomics of the white-rot fungi, Phanerochaete carnosa and P. chrysosporium, to elucidate the genetic basis of the distinct wood types they colonize.</title>
        <authorList>
            <person name="Suzuki H."/>
            <person name="MacDonald J."/>
            <person name="Syed K."/>
            <person name="Salamov A."/>
            <person name="Hori C."/>
            <person name="Aerts A."/>
            <person name="Henrissat B."/>
            <person name="Wiebenga A."/>
            <person name="vanKuyk P.A."/>
            <person name="Barry K."/>
            <person name="Lindquist E."/>
            <person name="LaButti K."/>
            <person name="Lapidus A."/>
            <person name="Lucas S."/>
            <person name="Coutinho P."/>
            <person name="Gong Y."/>
            <person name="Samejima M."/>
            <person name="Mahadevan R."/>
            <person name="Abou-Zaid M."/>
            <person name="de Vries R.P."/>
            <person name="Igarashi K."/>
            <person name="Yadav J.S."/>
            <person name="Grigoriev I.V."/>
            <person name="Master E.R."/>
        </authorList>
    </citation>
    <scope>NUCLEOTIDE SEQUENCE [LARGE SCALE GENOMIC DNA]</scope>
    <source>
        <strain evidence="3 4">HHB-10118-sp</strain>
    </source>
</reference>
<organism evidence="3 4">
    <name type="scientific">Phanerochaete carnosa (strain HHB-10118-sp)</name>
    <name type="common">White-rot fungus</name>
    <name type="synonym">Peniophora carnosa</name>
    <dbReference type="NCBI Taxonomy" id="650164"/>
    <lineage>
        <taxon>Eukaryota</taxon>
        <taxon>Fungi</taxon>
        <taxon>Dikarya</taxon>
        <taxon>Basidiomycota</taxon>
        <taxon>Agaricomycotina</taxon>
        <taxon>Agaricomycetes</taxon>
        <taxon>Polyporales</taxon>
        <taxon>Phanerochaetaceae</taxon>
        <taxon>Phanerochaete</taxon>
    </lineage>
</organism>
<dbReference type="Proteomes" id="UP000008370">
    <property type="component" value="Unassembled WGS sequence"/>
</dbReference>
<evidence type="ECO:0000313" key="3">
    <source>
        <dbReference type="EMBL" id="EKM52147.1"/>
    </source>
</evidence>
<feature type="transmembrane region" description="Helical" evidence="2">
    <location>
        <begin position="42"/>
        <end position="64"/>
    </location>
</feature>
<dbReference type="HOGENOM" id="CLU_024406_0_0_1"/>
<keyword evidence="2" id="KW-0472">Membrane</keyword>
<keyword evidence="2" id="KW-0812">Transmembrane</keyword>
<evidence type="ECO:0000313" key="4">
    <source>
        <dbReference type="Proteomes" id="UP000008370"/>
    </source>
</evidence>
<dbReference type="OrthoDB" id="2804453at2759"/>
<sequence length="704" mass="76409">MDYAPEKRFRTTRGFLPLGSGRDISQGPEADIRKTGSSAYHLRVSICIALHVLLILIHVAFLLVSLGHYERSVSFAITPFSLEWYPLIVTTLMQVFGTIFLAVLVAYTQSLAFRSDLYVRQTLTSLHDKSNAWLGLGAACGSLWDQFKLRAAMVGVVYITVYLLGVWLLHITIPTALNVVPFNATAPTVFSTVLANTTNNADYASAYDILPVYDQVPMLGLQDNMVYDIIPSVPSANGTATVNASVYNVDCAALPHADSTIQAFDGLARPGQPNMTWLIFNIDNSNGQTHNYYLASLPYSASAIYTAQVADIEAGCSDSPLFYAPGTCWAPIVILSTVTILDSDGNQASIQGGPWRPINPQVIVPPPNANPAVMITAIQLLACSVQITNAKIEVAVDTRTPVLNMPKLQPNTLWKNWTWPDDPALTDQLRAAQAAPYFSPPSGHSSSLTVIAGSTNYTEASPPVALPGFELEAFQVSPFDENPIPNAIMAASAGLPNPVIPTAFDVFMTEDLRIVSENRTNVTITEINYSLEKALAATFWYGNQVNYSSAHAIDELMSPASAYIAMFNPVLNLTSNNTGGALPHGEATIAVSVQRLRLNVSLSHQLVIRNTNSDALLVEPSTGIIFALPSRSLTAEKIWCRFSSDWWRPWGFSRSASWSSECQHLPVLPSTPRSSPTAEASYSTRGSSEMSRISPTSSHLNSRT</sequence>
<feature type="region of interest" description="Disordered" evidence="1">
    <location>
        <begin position="668"/>
        <end position="704"/>
    </location>
</feature>
<feature type="transmembrane region" description="Helical" evidence="2">
    <location>
        <begin position="151"/>
        <end position="173"/>
    </location>
</feature>
<dbReference type="AlphaFoldDB" id="K5WP82"/>
<feature type="transmembrane region" description="Helical" evidence="2">
    <location>
        <begin position="84"/>
        <end position="107"/>
    </location>
</feature>
<dbReference type="GeneID" id="18908864"/>
<evidence type="ECO:0000256" key="1">
    <source>
        <dbReference type="SAM" id="MobiDB-lite"/>
    </source>
</evidence>
<keyword evidence="4" id="KW-1185">Reference proteome</keyword>
<keyword evidence="2" id="KW-1133">Transmembrane helix</keyword>
<name>K5WP82_PHACS</name>
<dbReference type="InParanoid" id="K5WP82"/>
<dbReference type="RefSeq" id="XP_007399926.1">
    <property type="nucleotide sequence ID" value="XM_007399864.1"/>
</dbReference>
<protein>
    <submittedName>
        <fullName evidence="3">Uncharacterized protein</fullName>
    </submittedName>
</protein>
<dbReference type="KEGG" id="pco:PHACADRAFT_151151"/>
<proteinExistence type="predicted"/>